<protein>
    <submittedName>
        <fullName evidence="2">Uncharacterized protein</fullName>
    </submittedName>
</protein>
<evidence type="ECO:0000256" key="1">
    <source>
        <dbReference type="SAM" id="MobiDB-lite"/>
    </source>
</evidence>
<sequence>MELKTEHSIGAPKSKRAKRELSLASRPSSSHNPPSLTYHHTPSSVAPLTAVKFHLPPTNSTLRLNGLLPDDENDTYVARSPIVSMNGVGECVQRLIKLNEEQRRHITSNSLNDFWKPFVAKYFTPSARMLIDMYDSRLHTPTSVEISAELLPRVWKSKYDLGIKEERLLMENPCEFILQNGIVVVDCPRALILTVYPNSKICTEGHLRVSFEADFKIHCWEFSTRHHEELVVISSNDEQHKATANSFGMAPDVLQYLRMAESVNAMKPVIAQALGLHVGGKGRPSGGDGGGEDSERDFMDHGDGDGGSFGKDELIRMMNGRNDGDVGFIPSAFHVESQRIRQQQHQQHRAAGAAVLDSTTLLKQQQKQQQEKLKLSSSAIPLHVSLNETAGETEKMNRDAKRAAAVSQWLRKSFAEENSSQVGSKKEVNASREDSQSMMKMIMDQLNDTARGMPNSGGAVTTGTSSKCGIDGGLVSGIADELDGMYGVVRKDGVTTSSNGGAVQKSRSNDMKSTSNVEKNINSLHKKCENESIHDQNDNSMKHVE</sequence>
<feature type="region of interest" description="Disordered" evidence="1">
    <location>
        <begin position="1"/>
        <end position="41"/>
    </location>
</feature>
<dbReference type="AlphaFoldDB" id="A0A7S0ZB43"/>
<feature type="compositionally biased region" description="Polar residues" evidence="1">
    <location>
        <begin position="25"/>
        <end position="41"/>
    </location>
</feature>
<dbReference type="PANTHER" id="PTHR10378">
    <property type="entry name" value="LIM DOMAIN-BINDING PROTEIN"/>
    <property type="match status" value="1"/>
</dbReference>
<feature type="region of interest" description="Disordered" evidence="1">
    <location>
        <begin position="415"/>
        <end position="434"/>
    </location>
</feature>
<feature type="compositionally biased region" description="Basic and acidic residues" evidence="1">
    <location>
        <begin position="296"/>
        <end position="313"/>
    </location>
</feature>
<organism evidence="2">
    <name type="scientific">Timspurckia oligopyrenoides</name>
    <dbReference type="NCBI Taxonomy" id="708627"/>
    <lineage>
        <taxon>Eukaryota</taxon>
        <taxon>Rhodophyta</taxon>
        <taxon>Bangiophyceae</taxon>
        <taxon>Porphyridiales</taxon>
        <taxon>Porphyridiaceae</taxon>
        <taxon>Timspurckia</taxon>
    </lineage>
</organism>
<reference evidence="2" key="1">
    <citation type="submission" date="2021-01" db="EMBL/GenBank/DDBJ databases">
        <authorList>
            <person name="Corre E."/>
            <person name="Pelletier E."/>
            <person name="Niang G."/>
            <person name="Scheremetjew M."/>
            <person name="Finn R."/>
            <person name="Kale V."/>
            <person name="Holt S."/>
            <person name="Cochrane G."/>
            <person name="Meng A."/>
            <person name="Brown T."/>
            <person name="Cohen L."/>
        </authorList>
    </citation>
    <scope>NUCLEOTIDE SEQUENCE</scope>
    <source>
        <strain evidence="2">CCMP3278</strain>
    </source>
</reference>
<feature type="region of interest" description="Disordered" evidence="1">
    <location>
        <begin position="277"/>
        <end position="313"/>
    </location>
</feature>
<dbReference type="InterPro" id="IPR029005">
    <property type="entry name" value="LIM-bd/SEUSS"/>
</dbReference>
<gene>
    <name evidence="2" type="ORF">TOLI1172_LOCUS690</name>
</gene>
<proteinExistence type="predicted"/>
<feature type="compositionally biased region" description="Basic and acidic residues" evidence="1">
    <location>
        <begin position="424"/>
        <end position="434"/>
    </location>
</feature>
<evidence type="ECO:0000313" key="2">
    <source>
        <dbReference type="EMBL" id="CAD8816302.1"/>
    </source>
</evidence>
<accession>A0A7S0ZB43</accession>
<feature type="compositionally biased region" description="Basic and acidic residues" evidence="1">
    <location>
        <begin position="526"/>
        <end position="545"/>
    </location>
</feature>
<dbReference type="EMBL" id="HBFP01000948">
    <property type="protein sequence ID" value="CAD8816302.1"/>
    <property type="molecule type" value="Transcribed_RNA"/>
</dbReference>
<feature type="compositionally biased region" description="Gly residues" evidence="1">
    <location>
        <begin position="277"/>
        <end position="289"/>
    </location>
</feature>
<feature type="compositionally biased region" description="Polar residues" evidence="1">
    <location>
        <begin position="511"/>
        <end position="523"/>
    </location>
</feature>
<dbReference type="Pfam" id="PF01803">
    <property type="entry name" value="LIM_bind"/>
    <property type="match status" value="1"/>
</dbReference>
<name>A0A7S0ZB43_9RHOD</name>
<feature type="region of interest" description="Disordered" evidence="1">
    <location>
        <begin position="492"/>
        <end position="545"/>
    </location>
</feature>